<keyword evidence="2" id="KW-1185">Reference proteome</keyword>
<gene>
    <name evidence="1" type="ORF">WJX74_010070</name>
</gene>
<dbReference type="AlphaFoldDB" id="A0AAW1QAQ6"/>
<organism evidence="1 2">
    <name type="scientific">Apatococcus lobatus</name>
    <dbReference type="NCBI Taxonomy" id="904363"/>
    <lineage>
        <taxon>Eukaryota</taxon>
        <taxon>Viridiplantae</taxon>
        <taxon>Chlorophyta</taxon>
        <taxon>core chlorophytes</taxon>
        <taxon>Trebouxiophyceae</taxon>
        <taxon>Chlorellales</taxon>
        <taxon>Chlorellaceae</taxon>
        <taxon>Apatococcus</taxon>
    </lineage>
</organism>
<accession>A0AAW1QAQ6</accession>
<dbReference type="Proteomes" id="UP001438707">
    <property type="component" value="Unassembled WGS sequence"/>
</dbReference>
<sequence length="172" mass="19177">MGTVSGARHRAAAGHYCQEADETLLKAARHWDRARNHSEYHTTKLPRDRGKLAHWTKMSQPISLNKPDLSSSKKATMAVGRDKLEAPSRKVYRYFVDTDTLSIYLVEATKGLITDNNEVIPRLLVDYAANAADNIIVAIDTGTQATRPQYILGTKETMKRSMRGSLPPPATR</sequence>
<comment type="caution">
    <text evidence="1">The sequence shown here is derived from an EMBL/GenBank/DDBJ whole genome shotgun (WGS) entry which is preliminary data.</text>
</comment>
<evidence type="ECO:0000313" key="1">
    <source>
        <dbReference type="EMBL" id="KAK9817474.1"/>
    </source>
</evidence>
<evidence type="ECO:0000313" key="2">
    <source>
        <dbReference type="Proteomes" id="UP001438707"/>
    </source>
</evidence>
<proteinExistence type="predicted"/>
<protein>
    <submittedName>
        <fullName evidence="1">Uncharacterized protein</fullName>
    </submittedName>
</protein>
<reference evidence="1 2" key="1">
    <citation type="journal article" date="2024" name="Nat. Commun.">
        <title>Phylogenomics reveals the evolutionary origins of lichenization in chlorophyte algae.</title>
        <authorList>
            <person name="Puginier C."/>
            <person name="Libourel C."/>
            <person name="Otte J."/>
            <person name="Skaloud P."/>
            <person name="Haon M."/>
            <person name="Grisel S."/>
            <person name="Petersen M."/>
            <person name="Berrin J.G."/>
            <person name="Delaux P.M."/>
            <person name="Dal Grande F."/>
            <person name="Keller J."/>
        </authorList>
    </citation>
    <scope>NUCLEOTIDE SEQUENCE [LARGE SCALE GENOMIC DNA]</scope>
    <source>
        <strain evidence="1 2">SAG 2145</strain>
    </source>
</reference>
<name>A0AAW1QAQ6_9CHLO</name>
<dbReference type="EMBL" id="JALJOS010000069">
    <property type="protein sequence ID" value="KAK9817474.1"/>
    <property type="molecule type" value="Genomic_DNA"/>
</dbReference>